<dbReference type="Proteomes" id="UP000285060">
    <property type="component" value="Unassembled WGS sequence"/>
</dbReference>
<evidence type="ECO:0000313" key="3">
    <source>
        <dbReference type="Proteomes" id="UP000285060"/>
    </source>
</evidence>
<evidence type="ECO:0000313" key="2">
    <source>
        <dbReference type="EMBL" id="RHY25854.1"/>
    </source>
</evidence>
<feature type="compositionally biased region" description="Basic residues" evidence="1">
    <location>
        <begin position="109"/>
        <end position="118"/>
    </location>
</feature>
<feature type="region of interest" description="Disordered" evidence="1">
    <location>
        <begin position="109"/>
        <end position="183"/>
    </location>
</feature>
<feature type="compositionally biased region" description="Basic and acidic residues" evidence="1">
    <location>
        <begin position="139"/>
        <end position="181"/>
    </location>
</feature>
<dbReference type="AlphaFoldDB" id="A0A418AM33"/>
<feature type="region of interest" description="Disordered" evidence="1">
    <location>
        <begin position="188"/>
        <end position="207"/>
    </location>
</feature>
<comment type="caution">
    <text evidence="2">The sequence shown here is derived from an EMBL/GenBank/DDBJ whole genome shotgun (WGS) entry which is preliminary data.</text>
</comment>
<accession>A0A418AM33</accession>
<proteinExistence type="predicted"/>
<name>A0A418AM33_9STRA</name>
<dbReference type="VEuPathDB" id="FungiDB:H310_15396"/>
<gene>
    <name evidence="2" type="ORF">DYB32_008045</name>
</gene>
<keyword evidence="3" id="KW-1185">Reference proteome</keyword>
<dbReference type="VEuPathDB" id="FungiDB:H310_13339"/>
<evidence type="ECO:0000256" key="1">
    <source>
        <dbReference type="SAM" id="MobiDB-lite"/>
    </source>
</evidence>
<sequence>MKLFSELYGIKFFMGESYLFQNQLEIRIRHTESARAYGNRFKIHLDEVFDAGMTIDDKLQVHIFLNSLDEWFESFINFQAHVFQNGEVIDGTTLPKLFTALIQKEIRSTSRRNQRSRSRYGNLDAPSMRASGVDEDVDDLTKLKQDFHDQREDAKSKRTRKRESEQDRQDELDLAGERACNEAEESVSKRLALGNDPTASKRVTGHDPTDLLLAFETKRYEDHRAYRMQRLKFEQEEQEYR</sequence>
<protein>
    <submittedName>
        <fullName evidence="2">Uncharacterized protein</fullName>
    </submittedName>
</protein>
<reference evidence="2 3" key="1">
    <citation type="submission" date="2018-08" db="EMBL/GenBank/DDBJ databases">
        <title>Aphanomyces genome sequencing and annotation.</title>
        <authorList>
            <person name="Minardi D."/>
            <person name="Oidtmann B."/>
            <person name="Van Der Giezen M."/>
            <person name="Studholme D.J."/>
        </authorList>
    </citation>
    <scope>NUCLEOTIDE SEQUENCE [LARGE SCALE GENOMIC DNA]</scope>
    <source>
        <strain evidence="2 3">NJM0002</strain>
    </source>
</reference>
<dbReference type="EMBL" id="QUSY01001164">
    <property type="protein sequence ID" value="RHY25854.1"/>
    <property type="molecule type" value="Genomic_DNA"/>
</dbReference>
<organism evidence="2 3">
    <name type="scientific">Aphanomyces invadans</name>
    <dbReference type="NCBI Taxonomy" id="157072"/>
    <lineage>
        <taxon>Eukaryota</taxon>
        <taxon>Sar</taxon>
        <taxon>Stramenopiles</taxon>
        <taxon>Oomycota</taxon>
        <taxon>Saprolegniomycetes</taxon>
        <taxon>Saprolegniales</taxon>
        <taxon>Verrucalvaceae</taxon>
        <taxon>Aphanomyces</taxon>
    </lineage>
</organism>